<dbReference type="GO" id="GO:0004356">
    <property type="term" value="F:glutamine synthetase activity"/>
    <property type="evidence" value="ECO:0007669"/>
    <property type="project" value="UniProtKB-EC"/>
</dbReference>
<feature type="binding site" evidence="7">
    <location>
        <position position="258"/>
    </location>
    <ligand>
        <name>Mg(2+)</name>
        <dbReference type="ChEBI" id="CHEBI:18420"/>
        <label>1</label>
    </ligand>
</feature>
<dbReference type="GO" id="GO:0016020">
    <property type="term" value="C:membrane"/>
    <property type="evidence" value="ECO:0007669"/>
    <property type="project" value="TreeGrafter"/>
</dbReference>
<dbReference type="GO" id="GO:0005524">
    <property type="term" value="F:ATP binding"/>
    <property type="evidence" value="ECO:0007669"/>
    <property type="project" value="UniProtKB-KW"/>
</dbReference>
<dbReference type="InterPro" id="IPR014746">
    <property type="entry name" value="Gln_synth/guanido_kin_cat_dom"/>
</dbReference>
<evidence type="ECO:0000256" key="7">
    <source>
        <dbReference type="PIRSR" id="PIRSR604809-3"/>
    </source>
</evidence>
<dbReference type="InterPro" id="IPR036651">
    <property type="entry name" value="Gln_synt_N_sf"/>
</dbReference>
<reference evidence="13" key="1">
    <citation type="submission" date="2019-04" db="EMBL/GenBank/DDBJ databases">
        <title>Evolution of Biomass-Degrading Anaerobic Consortia Revealed by Metagenomics.</title>
        <authorList>
            <person name="Peng X."/>
        </authorList>
    </citation>
    <scope>NUCLEOTIDE SEQUENCE</scope>
    <source>
        <strain evidence="13">SIG13</strain>
    </source>
</reference>
<feature type="binding site" evidence="6">
    <location>
        <position position="341"/>
    </location>
    <ligand>
        <name>ATP</name>
        <dbReference type="ChEBI" id="CHEBI:30616"/>
    </ligand>
</feature>
<feature type="binding site" evidence="6">
    <location>
        <position position="329"/>
    </location>
    <ligand>
        <name>ATP</name>
        <dbReference type="ChEBI" id="CHEBI:30616"/>
    </ligand>
</feature>
<feature type="binding site" evidence="7">
    <location>
        <position position="196"/>
    </location>
    <ligand>
        <name>Mg(2+)</name>
        <dbReference type="ChEBI" id="CHEBI:18420"/>
        <label>1</label>
    </ligand>
</feature>
<keyword evidence="4 6" id="KW-0067">ATP-binding</keyword>
<dbReference type="AlphaFoldDB" id="A0A8T3VGW8"/>
<evidence type="ECO:0000313" key="13">
    <source>
        <dbReference type="EMBL" id="MBE6510453.1"/>
    </source>
</evidence>
<dbReference type="Pfam" id="PF03951">
    <property type="entry name" value="Gln-synt_N"/>
    <property type="match status" value="1"/>
</dbReference>
<dbReference type="SUPFAM" id="SSF54368">
    <property type="entry name" value="Glutamine synthetase, N-terminal domain"/>
    <property type="match status" value="1"/>
</dbReference>
<dbReference type="EC" id="6.3.1.2" evidence="13"/>
<feature type="binding site" evidence="7">
    <location>
        <position position="346"/>
    </location>
    <ligand>
        <name>Mg(2+)</name>
        <dbReference type="ChEBI" id="CHEBI:18420"/>
        <label>1</label>
    </ligand>
</feature>
<dbReference type="Proteomes" id="UP000713479">
    <property type="component" value="Unassembled WGS sequence"/>
</dbReference>
<dbReference type="PROSITE" id="PS51987">
    <property type="entry name" value="GS_CATALYTIC"/>
    <property type="match status" value="1"/>
</dbReference>
<feature type="binding site" evidence="5">
    <location>
        <position position="329"/>
    </location>
    <ligand>
        <name>L-glutamate</name>
        <dbReference type="ChEBI" id="CHEBI:29985"/>
    </ligand>
</feature>
<evidence type="ECO:0000256" key="5">
    <source>
        <dbReference type="PIRSR" id="PIRSR604809-1"/>
    </source>
</evidence>
<keyword evidence="8" id="KW-0597">Phosphoprotein</keyword>
<dbReference type="PROSITE" id="PS00180">
    <property type="entry name" value="GLNA_1"/>
    <property type="match status" value="1"/>
</dbReference>
<comment type="caution">
    <text evidence="13">The sequence shown here is derived from an EMBL/GenBank/DDBJ whole genome shotgun (WGS) entry which is preliminary data.</text>
</comment>
<evidence type="ECO:0000256" key="3">
    <source>
        <dbReference type="ARBA" id="ARBA00022741"/>
    </source>
</evidence>
<dbReference type="EMBL" id="SUTF01000005">
    <property type="protein sequence ID" value="MBE6510453.1"/>
    <property type="molecule type" value="Genomic_DNA"/>
</dbReference>
<evidence type="ECO:0000256" key="6">
    <source>
        <dbReference type="PIRSR" id="PIRSR604809-2"/>
    </source>
</evidence>
<feature type="binding site" evidence="7">
    <location>
        <position position="203"/>
    </location>
    <ligand>
        <name>Mg(2+)</name>
        <dbReference type="ChEBI" id="CHEBI:18420"/>
        <label>1</label>
    </ligand>
</feature>
<feature type="binding site" evidence="5">
    <location>
        <position position="311"/>
    </location>
    <ligand>
        <name>L-glutamate</name>
        <dbReference type="ChEBI" id="CHEBI:29985"/>
    </ligand>
</feature>
<dbReference type="GO" id="GO:0006542">
    <property type="term" value="P:glutamine biosynthetic process"/>
    <property type="evidence" value="ECO:0007669"/>
    <property type="project" value="InterPro"/>
</dbReference>
<feature type="binding site" evidence="7">
    <location>
        <position position="141"/>
    </location>
    <ligand>
        <name>Mg(2+)</name>
        <dbReference type="ChEBI" id="CHEBI:18420"/>
        <label>1</label>
    </ligand>
</feature>
<feature type="domain" description="GS beta-grasp" evidence="11">
    <location>
        <begin position="24"/>
        <end position="111"/>
    </location>
</feature>
<dbReference type="GO" id="GO:0005737">
    <property type="term" value="C:cytoplasm"/>
    <property type="evidence" value="ECO:0007669"/>
    <property type="project" value="TreeGrafter"/>
</dbReference>
<keyword evidence="7" id="KW-0479">Metal-binding</keyword>
<protein>
    <submittedName>
        <fullName evidence="13">Type I glutamate--ammonia ligase</fullName>
        <ecNumber evidence="13">6.3.1.2</ecNumber>
    </submittedName>
</protein>
<evidence type="ECO:0000256" key="10">
    <source>
        <dbReference type="RuleBase" id="RU000384"/>
    </source>
</evidence>
<name>A0A8T3VGW8_9EURY</name>
<dbReference type="InterPro" id="IPR004809">
    <property type="entry name" value="Gln_synth_I"/>
</dbReference>
<evidence type="ECO:0000259" key="11">
    <source>
        <dbReference type="PROSITE" id="PS51986"/>
    </source>
</evidence>
<keyword evidence="7" id="KW-0460">Magnesium</keyword>
<evidence type="ECO:0000256" key="9">
    <source>
        <dbReference type="PROSITE-ProRule" id="PRU01330"/>
    </source>
</evidence>
<evidence type="ECO:0000313" key="14">
    <source>
        <dbReference type="Proteomes" id="UP000713479"/>
    </source>
</evidence>
<keyword evidence="3 6" id="KW-0547">Nucleotide-binding</keyword>
<dbReference type="Gene3D" id="3.10.20.70">
    <property type="entry name" value="Glutamine synthetase, N-terminal domain"/>
    <property type="match status" value="1"/>
</dbReference>
<feature type="binding site" evidence="6">
    <location>
        <begin position="260"/>
        <end position="262"/>
    </location>
    <ligand>
        <name>ATP</name>
        <dbReference type="ChEBI" id="CHEBI:30616"/>
    </ligand>
</feature>
<evidence type="ECO:0000256" key="2">
    <source>
        <dbReference type="ARBA" id="ARBA00022598"/>
    </source>
</evidence>
<gene>
    <name evidence="13" type="primary">glnA</name>
    <name evidence="13" type="ORF">E7Z74_04195</name>
</gene>
<accession>A0A8T3VGW8</accession>
<comment type="cofactor">
    <cofactor evidence="7">
        <name>Mg(2+)</name>
        <dbReference type="ChEBI" id="CHEBI:18420"/>
    </cofactor>
    <text evidence="7">Binds 2 Mg(2+) ions per subunit.</text>
</comment>
<keyword evidence="2 13" id="KW-0436">Ligase</keyword>
<evidence type="ECO:0000256" key="1">
    <source>
        <dbReference type="ARBA" id="ARBA00009897"/>
    </source>
</evidence>
<dbReference type="InterPro" id="IPR027302">
    <property type="entry name" value="Gln_synth_N_conserv_site"/>
</dbReference>
<feature type="binding site" evidence="6">
    <location>
        <position position="191"/>
    </location>
    <ligand>
        <name>ATP</name>
        <dbReference type="ChEBI" id="CHEBI:30616"/>
    </ligand>
</feature>
<dbReference type="SUPFAM" id="SSF55931">
    <property type="entry name" value="Glutamine synthetase/guanido kinase"/>
    <property type="match status" value="1"/>
</dbReference>
<feature type="binding site" evidence="7">
    <location>
        <position position="143"/>
    </location>
    <ligand>
        <name>Mg(2+)</name>
        <dbReference type="ChEBI" id="CHEBI:18420"/>
        <label>1</label>
    </ligand>
</feature>
<comment type="similarity">
    <text evidence="1 9 10">Belongs to the glutamine synthetase family.</text>
</comment>
<feature type="domain" description="GS catalytic" evidence="12">
    <location>
        <begin position="118"/>
        <end position="456"/>
    </location>
</feature>
<evidence type="ECO:0000259" key="12">
    <source>
        <dbReference type="PROSITE" id="PS51987"/>
    </source>
</evidence>
<dbReference type="PANTHER" id="PTHR43407">
    <property type="entry name" value="GLUTAMINE SYNTHETASE"/>
    <property type="match status" value="1"/>
</dbReference>
<evidence type="ECO:0000256" key="4">
    <source>
        <dbReference type="ARBA" id="ARBA00022840"/>
    </source>
</evidence>
<feature type="modified residue" description="O-AMP-tyrosine" evidence="8">
    <location>
        <position position="386"/>
    </location>
</feature>
<dbReference type="Gene3D" id="3.30.590.10">
    <property type="entry name" value="Glutamine synthetase/guanido kinase, catalytic domain"/>
    <property type="match status" value="1"/>
</dbReference>
<dbReference type="GO" id="GO:0046872">
    <property type="term" value="F:metal ion binding"/>
    <property type="evidence" value="ECO:0007669"/>
    <property type="project" value="UniProtKB-KW"/>
</dbReference>
<dbReference type="Pfam" id="PF00120">
    <property type="entry name" value="Gln-synt_C"/>
    <property type="match status" value="1"/>
</dbReference>
<dbReference type="PANTHER" id="PTHR43407:SF1">
    <property type="entry name" value="LENGSIN"/>
    <property type="match status" value="1"/>
</dbReference>
<dbReference type="InterPro" id="IPR008147">
    <property type="entry name" value="Gln_synt_N"/>
</dbReference>
<dbReference type="SMART" id="SM01230">
    <property type="entry name" value="Gln-synt_C"/>
    <property type="match status" value="1"/>
</dbReference>
<dbReference type="NCBIfam" id="TIGR00653">
    <property type="entry name" value="GlnA"/>
    <property type="match status" value="1"/>
</dbReference>
<feature type="binding site" evidence="5">
    <location>
        <position position="317"/>
    </location>
    <ligand>
        <name>L-glutamate</name>
        <dbReference type="ChEBI" id="CHEBI:29985"/>
    </ligand>
</feature>
<evidence type="ECO:0000256" key="8">
    <source>
        <dbReference type="PIRSR" id="PIRSR604809-50"/>
    </source>
</evidence>
<dbReference type="PROSITE" id="PS51986">
    <property type="entry name" value="GS_BETA_GRASP"/>
    <property type="match status" value="1"/>
</dbReference>
<proteinExistence type="inferred from homology"/>
<feature type="binding site" evidence="6">
    <location>
        <begin position="206"/>
        <end position="208"/>
    </location>
    <ligand>
        <name>ATP</name>
        <dbReference type="ChEBI" id="CHEBI:30616"/>
    </ligand>
</feature>
<feature type="binding site" evidence="5">
    <location>
        <position position="348"/>
    </location>
    <ligand>
        <name>L-glutamate</name>
        <dbReference type="ChEBI" id="CHEBI:29985"/>
    </ligand>
</feature>
<organism evidence="13 14">
    <name type="scientific">Methanobrevibacter millerae</name>
    <dbReference type="NCBI Taxonomy" id="230361"/>
    <lineage>
        <taxon>Archaea</taxon>
        <taxon>Methanobacteriati</taxon>
        <taxon>Methanobacteriota</taxon>
        <taxon>Methanomada group</taxon>
        <taxon>Methanobacteria</taxon>
        <taxon>Methanobacteriales</taxon>
        <taxon>Methanobacteriaceae</taxon>
        <taxon>Methanobrevibacter</taxon>
    </lineage>
</organism>
<sequence>MEYDLMSDISEEKIQKITEQMKEDNIKFIRLQFVDINGSVKTIVIPFNGEDMDELFNEGMLFDGSSIAGFVGINDSDLVLKPDIDTYSRLSWRPEESATCRFICDVWTPEKKPFAGDPRGVLKKSLSHIAKMGLKYNIGPEPEFFIVDIDENGYPMPYDQASYFDVEPLDKGTDFRRELTLNLEELDFEVEASHHEVAPGQNEIAFKFKDALKTADAVITFKQAIKAIVDNMATYDQLDYRVTFMPKPFFGVSGSGMHCHQSVFKGDKNLFSDPDSETGLSKDAMHFMGGLLKHAPAITAITNPIVNSYKRLVPGYEAPVYRAYGFKNRSTLIRIPAARGKATRIEYRAPDPACNPYLAFAVMLEAGVDGIVNKIDPGEPTEINIYELNEEERESMGIKVLPTSLWEAYHSLEEDPLILGALGEHVSEKFLDLKYKEWDEYRVQVFGYEQRKYLDI</sequence>
<dbReference type="InterPro" id="IPR008146">
    <property type="entry name" value="Gln_synth_cat_dom"/>
</dbReference>